<comment type="caution">
    <text evidence="2">The sequence shown here is derived from an EMBL/GenBank/DDBJ whole genome shotgun (WGS) entry which is preliminary data.</text>
</comment>
<dbReference type="Gene3D" id="1.20.1290.10">
    <property type="entry name" value="AhpD-like"/>
    <property type="match status" value="1"/>
</dbReference>
<dbReference type="AlphaFoldDB" id="A0A2T3JFK6"/>
<dbReference type="Proteomes" id="UP000240987">
    <property type="component" value="Unassembled WGS sequence"/>
</dbReference>
<dbReference type="InterPro" id="IPR003779">
    <property type="entry name" value="CMD-like"/>
</dbReference>
<evidence type="ECO:0000259" key="1">
    <source>
        <dbReference type="Pfam" id="PF02627"/>
    </source>
</evidence>
<dbReference type="PANTHER" id="PTHR34846">
    <property type="entry name" value="4-CARBOXYMUCONOLACTONE DECARBOXYLASE FAMILY PROTEIN (AFU_ORTHOLOGUE AFUA_6G11590)"/>
    <property type="match status" value="1"/>
</dbReference>
<dbReference type="OrthoDB" id="9801997at2"/>
<organism evidence="2 3">
    <name type="scientific">Photobacterium frigidiphilum</name>
    <dbReference type="NCBI Taxonomy" id="264736"/>
    <lineage>
        <taxon>Bacteria</taxon>
        <taxon>Pseudomonadati</taxon>
        <taxon>Pseudomonadota</taxon>
        <taxon>Gammaproteobacteria</taxon>
        <taxon>Vibrionales</taxon>
        <taxon>Vibrionaceae</taxon>
        <taxon>Photobacterium</taxon>
    </lineage>
</organism>
<dbReference type="InterPro" id="IPR004675">
    <property type="entry name" value="AhpD_core"/>
</dbReference>
<dbReference type="InterPro" id="IPR029032">
    <property type="entry name" value="AhpD-like"/>
</dbReference>
<keyword evidence="3" id="KW-1185">Reference proteome</keyword>
<proteinExistence type="predicted"/>
<dbReference type="SUPFAM" id="SSF69118">
    <property type="entry name" value="AhpD-like"/>
    <property type="match status" value="1"/>
</dbReference>
<evidence type="ECO:0000313" key="3">
    <source>
        <dbReference type="Proteomes" id="UP000240987"/>
    </source>
</evidence>
<dbReference type="Pfam" id="PF02627">
    <property type="entry name" value="CMD"/>
    <property type="match status" value="1"/>
</dbReference>
<evidence type="ECO:0000313" key="2">
    <source>
        <dbReference type="EMBL" id="PSU47729.1"/>
    </source>
</evidence>
<sequence>MQKRIDISGLQTKAIEAMMGLENYVSGSELPTTLKELIKLRTSMINNCAYCIQMHTPVAQKSGIDVQRLMALAAWQESPLFSDVECAVLAMTDEMTLIADQGLPEATYNRCIELLGETATAQCMMQIVTINAWNRIAISTKMEHAS</sequence>
<gene>
    <name evidence="2" type="ORF">C9J12_14385</name>
</gene>
<dbReference type="RefSeq" id="WP_107243350.1">
    <property type="nucleotide sequence ID" value="NZ_PYMJ01000013.1"/>
</dbReference>
<dbReference type="NCBIfam" id="TIGR00778">
    <property type="entry name" value="ahpD_dom"/>
    <property type="match status" value="1"/>
</dbReference>
<dbReference type="GO" id="GO:0051920">
    <property type="term" value="F:peroxiredoxin activity"/>
    <property type="evidence" value="ECO:0007669"/>
    <property type="project" value="InterPro"/>
</dbReference>
<dbReference type="PANTHER" id="PTHR34846:SF10">
    <property type="entry name" value="CYTOPLASMIC PROTEIN"/>
    <property type="match status" value="1"/>
</dbReference>
<protein>
    <recommendedName>
        <fullName evidence="1">Carboxymuconolactone decarboxylase-like domain-containing protein</fullName>
    </recommendedName>
</protein>
<name>A0A2T3JFK6_9GAMM</name>
<reference evidence="2 3" key="1">
    <citation type="submission" date="2018-01" db="EMBL/GenBank/DDBJ databases">
        <title>Whole genome sequencing of Histamine producing bacteria.</title>
        <authorList>
            <person name="Butler K."/>
        </authorList>
    </citation>
    <scope>NUCLEOTIDE SEQUENCE [LARGE SCALE GENOMIC DNA]</scope>
    <source>
        <strain evidence="2 3">JCM 12947</strain>
    </source>
</reference>
<dbReference type="EMBL" id="PYMJ01000013">
    <property type="protein sequence ID" value="PSU47729.1"/>
    <property type="molecule type" value="Genomic_DNA"/>
</dbReference>
<feature type="domain" description="Carboxymuconolactone decarboxylase-like" evidence="1">
    <location>
        <begin position="16"/>
        <end position="93"/>
    </location>
</feature>
<accession>A0A2T3JFK6</accession>